<dbReference type="EMBL" id="MEKH01000006">
    <property type="protein sequence ID" value="ODO07132.1"/>
    <property type="molecule type" value="Genomic_DNA"/>
</dbReference>
<name>A0A1E3K4H3_9TREE</name>
<dbReference type="AlphaFoldDB" id="A0A1E3K4H3"/>
<organism evidence="2 3">
    <name type="scientific">Cryptococcus amylolentus CBS 6273</name>
    <dbReference type="NCBI Taxonomy" id="1296118"/>
    <lineage>
        <taxon>Eukaryota</taxon>
        <taxon>Fungi</taxon>
        <taxon>Dikarya</taxon>
        <taxon>Basidiomycota</taxon>
        <taxon>Agaricomycotina</taxon>
        <taxon>Tremellomycetes</taxon>
        <taxon>Tremellales</taxon>
        <taxon>Cryptococcaceae</taxon>
        <taxon>Cryptococcus</taxon>
    </lineage>
</organism>
<sequence>MSDTPSAGSERNGDNQLTAYGDTQESRNSQRRAFFREGFDRRSRMEYKFDSEVDRLRWVEEATEGAVREMEDEDHQWEEEDRLAAQEDKVLVIEQDVGMSVTRRYSLKWHER</sequence>
<evidence type="ECO:0000313" key="2">
    <source>
        <dbReference type="EMBL" id="ODO07132.1"/>
    </source>
</evidence>
<dbReference type="OrthoDB" id="10413062at2759"/>
<feature type="region of interest" description="Disordered" evidence="1">
    <location>
        <begin position="1"/>
        <end position="33"/>
    </location>
</feature>
<reference evidence="2 3" key="1">
    <citation type="submission" date="2016-06" db="EMBL/GenBank/DDBJ databases">
        <title>Evolution of pathogenesis and genome organization in the Tremellales.</title>
        <authorList>
            <person name="Cuomo C."/>
            <person name="Litvintseva A."/>
            <person name="Heitman J."/>
            <person name="Chen Y."/>
            <person name="Sun S."/>
            <person name="Springer D."/>
            <person name="Dromer F."/>
            <person name="Young S."/>
            <person name="Zeng Q."/>
            <person name="Chapman S."/>
            <person name="Gujja S."/>
            <person name="Saif S."/>
            <person name="Birren B."/>
        </authorList>
    </citation>
    <scope>NUCLEOTIDE SEQUENCE [LARGE SCALE GENOMIC DNA]</scope>
    <source>
        <strain evidence="2 3">CBS 6273</strain>
    </source>
</reference>
<accession>A0A1E3K4H3</accession>
<comment type="caution">
    <text evidence="2">The sequence shown here is derived from an EMBL/GenBank/DDBJ whole genome shotgun (WGS) entry which is preliminary data.</text>
</comment>
<evidence type="ECO:0000256" key="1">
    <source>
        <dbReference type="SAM" id="MobiDB-lite"/>
    </source>
</evidence>
<dbReference type="Proteomes" id="UP000095149">
    <property type="component" value="Unassembled WGS sequence"/>
</dbReference>
<proteinExistence type="predicted"/>
<gene>
    <name evidence="2" type="ORF">I350_04503</name>
</gene>
<protein>
    <submittedName>
        <fullName evidence="2">Uncharacterized protein</fullName>
    </submittedName>
</protein>
<feature type="compositionally biased region" description="Polar residues" evidence="1">
    <location>
        <begin position="1"/>
        <end position="27"/>
    </location>
</feature>
<evidence type="ECO:0000313" key="3">
    <source>
        <dbReference type="Proteomes" id="UP000095149"/>
    </source>
</evidence>